<organism evidence="2 3">
    <name type="scientific">Colletotrichum navitas</name>
    <dbReference type="NCBI Taxonomy" id="681940"/>
    <lineage>
        <taxon>Eukaryota</taxon>
        <taxon>Fungi</taxon>
        <taxon>Dikarya</taxon>
        <taxon>Ascomycota</taxon>
        <taxon>Pezizomycotina</taxon>
        <taxon>Sordariomycetes</taxon>
        <taxon>Hypocreomycetidae</taxon>
        <taxon>Glomerellales</taxon>
        <taxon>Glomerellaceae</taxon>
        <taxon>Colletotrichum</taxon>
        <taxon>Colletotrichum graminicola species complex</taxon>
    </lineage>
</organism>
<dbReference type="EMBL" id="JAHLJV010000124">
    <property type="protein sequence ID" value="KAK1569747.1"/>
    <property type="molecule type" value="Genomic_DNA"/>
</dbReference>
<evidence type="ECO:0000313" key="2">
    <source>
        <dbReference type="EMBL" id="KAK1569747.1"/>
    </source>
</evidence>
<sequence length="162" mass="18124">MCLRSGWACVRSTGPPPSAAYLQGTNQHLTRWWPLHLIGGLPSRSCSRSHSCSPGPLALSSFNAFLPTPLFTPLTHPFQFPFPDQTAFPIAARWRRDSHTAQEGKKEDKGIKKSAPVPLRERERDHALIHVAVQYASTPSTGTRHEIVIRQSKQDIPIRTLR</sequence>
<gene>
    <name evidence="2" type="ORF">LY79DRAFT_69720</name>
</gene>
<proteinExistence type="predicted"/>
<name>A0AAD8UYJ8_9PEZI</name>
<reference evidence="2" key="1">
    <citation type="submission" date="2021-06" db="EMBL/GenBank/DDBJ databases">
        <title>Comparative genomics, transcriptomics and evolutionary studies reveal genomic signatures of adaptation to plant cell wall in hemibiotrophic fungi.</title>
        <authorList>
            <consortium name="DOE Joint Genome Institute"/>
            <person name="Baroncelli R."/>
            <person name="Diaz J.F."/>
            <person name="Benocci T."/>
            <person name="Peng M."/>
            <person name="Battaglia E."/>
            <person name="Haridas S."/>
            <person name="Andreopoulos W."/>
            <person name="Labutti K."/>
            <person name="Pangilinan J."/>
            <person name="Floch G.L."/>
            <person name="Makela M.R."/>
            <person name="Henrissat B."/>
            <person name="Grigoriev I.V."/>
            <person name="Crouch J.A."/>
            <person name="De Vries R.P."/>
            <person name="Sukno S.A."/>
            <person name="Thon M.R."/>
        </authorList>
    </citation>
    <scope>NUCLEOTIDE SEQUENCE</scope>
    <source>
        <strain evidence="2">CBS 125086</strain>
    </source>
</reference>
<evidence type="ECO:0000313" key="3">
    <source>
        <dbReference type="Proteomes" id="UP001230504"/>
    </source>
</evidence>
<evidence type="ECO:0000256" key="1">
    <source>
        <dbReference type="SAM" id="MobiDB-lite"/>
    </source>
</evidence>
<dbReference type="GeneID" id="85449083"/>
<dbReference type="Proteomes" id="UP001230504">
    <property type="component" value="Unassembled WGS sequence"/>
</dbReference>
<dbReference type="AlphaFoldDB" id="A0AAD8UYJ8"/>
<feature type="region of interest" description="Disordered" evidence="1">
    <location>
        <begin position="97"/>
        <end position="116"/>
    </location>
</feature>
<comment type="caution">
    <text evidence="2">The sequence shown here is derived from an EMBL/GenBank/DDBJ whole genome shotgun (WGS) entry which is preliminary data.</text>
</comment>
<feature type="compositionally biased region" description="Basic and acidic residues" evidence="1">
    <location>
        <begin position="97"/>
        <end position="111"/>
    </location>
</feature>
<keyword evidence="3" id="KW-1185">Reference proteome</keyword>
<accession>A0AAD8UYJ8</accession>
<dbReference type="RefSeq" id="XP_060407952.1">
    <property type="nucleotide sequence ID" value="XM_060564843.1"/>
</dbReference>
<protein>
    <submittedName>
        <fullName evidence="2">Uncharacterized protein</fullName>
    </submittedName>
</protein>